<dbReference type="EMBL" id="NBIV01000084">
    <property type="protein sequence ID" value="PXF44640.1"/>
    <property type="molecule type" value="Genomic_DNA"/>
</dbReference>
<comment type="caution">
    <text evidence="5">The sequence shown here is derived from an EMBL/GenBank/DDBJ whole genome shotgun (WGS) entry which is preliminary data.</text>
</comment>
<feature type="region of interest" description="Disordered" evidence="3">
    <location>
        <begin position="72"/>
        <end position="96"/>
    </location>
</feature>
<dbReference type="PANTHER" id="PTHR47826:SF1">
    <property type="entry name" value="OS03G0164700 PROTEIN"/>
    <property type="match status" value="1"/>
</dbReference>
<dbReference type="OrthoDB" id="415590at2759"/>
<dbReference type="STRING" id="448386.A0A2V3IU45"/>
<dbReference type="PANTHER" id="PTHR47826">
    <property type="entry name" value="OS03G0164700 PROTEIN"/>
    <property type="match status" value="1"/>
</dbReference>
<feature type="domain" description="Carbohydrate kinase PfkB" evidence="4">
    <location>
        <begin position="109"/>
        <end position="418"/>
    </location>
</feature>
<keyword evidence="1" id="KW-0808">Transferase</keyword>
<dbReference type="AlphaFoldDB" id="A0A2V3IU45"/>
<evidence type="ECO:0000313" key="6">
    <source>
        <dbReference type="Proteomes" id="UP000247409"/>
    </source>
</evidence>
<evidence type="ECO:0000256" key="2">
    <source>
        <dbReference type="ARBA" id="ARBA00022777"/>
    </source>
</evidence>
<dbReference type="PROSITE" id="PS00584">
    <property type="entry name" value="PFKB_KINASES_2"/>
    <property type="match status" value="1"/>
</dbReference>
<protein>
    <recommendedName>
        <fullName evidence="4">Carbohydrate kinase PfkB domain-containing protein</fullName>
    </recommendedName>
</protein>
<gene>
    <name evidence="5" type="ORF">BWQ96_05582</name>
</gene>
<reference evidence="5 6" key="1">
    <citation type="journal article" date="2018" name="Mol. Biol. Evol.">
        <title>Analysis of the draft genome of the red seaweed Gracilariopsis chorda provides insights into genome size evolution in Rhodophyta.</title>
        <authorList>
            <person name="Lee J."/>
            <person name="Yang E.C."/>
            <person name="Graf L."/>
            <person name="Yang J.H."/>
            <person name="Qiu H."/>
            <person name="Zel Zion U."/>
            <person name="Chan C.X."/>
            <person name="Stephens T.G."/>
            <person name="Weber A.P.M."/>
            <person name="Boo G.H."/>
            <person name="Boo S.M."/>
            <person name="Kim K.M."/>
            <person name="Shin Y."/>
            <person name="Jung M."/>
            <person name="Lee S.J."/>
            <person name="Yim H.S."/>
            <person name="Lee J.H."/>
            <person name="Bhattacharya D."/>
            <person name="Yoon H.S."/>
        </authorList>
    </citation>
    <scope>NUCLEOTIDE SEQUENCE [LARGE SCALE GENOMIC DNA]</scope>
    <source>
        <strain evidence="5 6">SKKU-2015</strain>
        <tissue evidence="5">Whole body</tissue>
    </source>
</reference>
<sequence length="452" mass="49306">MPTLVANFLAFVNTHALGSPVMRRSHPINEHQCGAWMWGNKKPGVRDITTGKSSKGSRIFGTRILISIIQDSAADRPRHSTERRSNDARMALQHDSPKPKRFDIVSAGNMCIDILLPIDHYPVSRGEHQRLRKNAFLEIGGSLNALLSATRLEAKTAALAYVRGDTEGTHPSDLLLTKYLKEIAEREGIETSGFLPHSRGTITTCAALLDSDGTHTFLASNEEVQEHLTFNETLPRVMRDLVHQSKALIIDGYALHSDRELVEQCLDSAIESDCEVWVDPQAATASLLQNRDDLFLRILRSAHGISLNMEEARMMTAETEPERVLRALPSFLSADTVLLKDGPYGCHALVKGELGEEFCSIPGFDLSEAYKDSVGAGDAFLGAFLAGRLVHSLELRACCILANTMAAGTCMQHGAGASGISSISQAKQLLEANSLKNDLILQVLSPDRQTSG</sequence>
<keyword evidence="6" id="KW-1185">Reference proteome</keyword>
<dbReference type="Proteomes" id="UP000247409">
    <property type="component" value="Unassembled WGS sequence"/>
</dbReference>
<evidence type="ECO:0000256" key="3">
    <source>
        <dbReference type="SAM" id="MobiDB-lite"/>
    </source>
</evidence>
<evidence type="ECO:0000256" key="1">
    <source>
        <dbReference type="ARBA" id="ARBA00022679"/>
    </source>
</evidence>
<dbReference type="InterPro" id="IPR011611">
    <property type="entry name" value="PfkB_dom"/>
</dbReference>
<dbReference type="SUPFAM" id="SSF53613">
    <property type="entry name" value="Ribokinase-like"/>
    <property type="match status" value="1"/>
</dbReference>
<evidence type="ECO:0000313" key="5">
    <source>
        <dbReference type="EMBL" id="PXF44640.1"/>
    </source>
</evidence>
<dbReference type="Gene3D" id="3.40.1190.20">
    <property type="match status" value="1"/>
</dbReference>
<feature type="compositionally biased region" description="Basic and acidic residues" evidence="3">
    <location>
        <begin position="73"/>
        <end position="87"/>
    </location>
</feature>
<keyword evidence="2" id="KW-0418">Kinase</keyword>
<name>A0A2V3IU45_9FLOR</name>
<dbReference type="Pfam" id="PF00294">
    <property type="entry name" value="PfkB"/>
    <property type="match status" value="1"/>
</dbReference>
<evidence type="ECO:0000259" key="4">
    <source>
        <dbReference type="Pfam" id="PF00294"/>
    </source>
</evidence>
<organism evidence="5 6">
    <name type="scientific">Gracilariopsis chorda</name>
    <dbReference type="NCBI Taxonomy" id="448386"/>
    <lineage>
        <taxon>Eukaryota</taxon>
        <taxon>Rhodophyta</taxon>
        <taxon>Florideophyceae</taxon>
        <taxon>Rhodymeniophycidae</taxon>
        <taxon>Gracilariales</taxon>
        <taxon>Gracilariaceae</taxon>
        <taxon>Gracilariopsis</taxon>
    </lineage>
</organism>
<dbReference type="GO" id="GO:0016301">
    <property type="term" value="F:kinase activity"/>
    <property type="evidence" value="ECO:0007669"/>
    <property type="project" value="UniProtKB-KW"/>
</dbReference>
<accession>A0A2V3IU45</accession>
<dbReference type="InterPro" id="IPR029056">
    <property type="entry name" value="Ribokinase-like"/>
</dbReference>
<proteinExistence type="predicted"/>
<dbReference type="InterPro" id="IPR002173">
    <property type="entry name" value="Carboh/pur_kinase_PfkB_CS"/>
</dbReference>